<name>A0A396ZY11_APHAT</name>
<dbReference type="Proteomes" id="UP000265427">
    <property type="component" value="Unassembled WGS sequence"/>
</dbReference>
<dbReference type="GO" id="GO:0003677">
    <property type="term" value="F:DNA binding"/>
    <property type="evidence" value="ECO:0007669"/>
    <property type="project" value="TreeGrafter"/>
</dbReference>
<gene>
    <name evidence="2" type="ORF">DYB36_014041</name>
</gene>
<evidence type="ECO:0000313" key="3">
    <source>
        <dbReference type="Proteomes" id="UP000265427"/>
    </source>
</evidence>
<dbReference type="VEuPathDB" id="FungiDB:H257_16454"/>
<protein>
    <recommendedName>
        <fullName evidence="1">DDE-1 domain-containing protein</fullName>
    </recommendedName>
</protein>
<evidence type="ECO:0000313" key="2">
    <source>
        <dbReference type="EMBL" id="RHX98973.1"/>
    </source>
</evidence>
<dbReference type="PANTHER" id="PTHR19303:SF57">
    <property type="entry name" value="HTH CENPB-TYPE DOMAIN-CONTAINING PROTEIN"/>
    <property type="match status" value="1"/>
</dbReference>
<dbReference type="AlphaFoldDB" id="A0A396ZY11"/>
<dbReference type="InterPro" id="IPR004875">
    <property type="entry name" value="DDE_SF_endonuclease_dom"/>
</dbReference>
<dbReference type="GO" id="GO:0005634">
    <property type="term" value="C:nucleus"/>
    <property type="evidence" value="ECO:0007669"/>
    <property type="project" value="TreeGrafter"/>
</dbReference>
<evidence type="ECO:0000259" key="1">
    <source>
        <dbReference type="Pfam" id="PF03184"/>
    </source>
</evidence>
<feature type="domain" description="DDE-1" evidence="1">
    <location>
        <begin position="226"/>
        <end position="328"/>
    </location>
</feature>
<accession>A0A396ZY11</accession>
<dbReference type="Pfam" id="PF03184">
    <property type="entry name" value="DDE_1"/>
    <property type="match status" value="1"/>
</dbReference>
<organism evidence="2 3">
    <name type="scientific">Aphanomyces astaci</name>
    <name type="common">Crayfish plague agent</name>
    <dbReference type="NCBI Taxonomy" id="112090"/>
    <lineage>
        <taxon>Eukaryota</taxon>
        <taxon>Sar</taxon>
        <taxon>Stramenopiles</taxon>
        <taxon>Oomycota</taxon>
        <taxon>Saprolegniomycetes</taxon>
        <taxon>Saprolegniales</taxon>
        <taxon>Verrucalvaceae</taxon>
        <taxon>Aphanomyces</taxon>
    </lineage>
</organism>
<proteinExistence type="predicted"/>
<comment type="caution">
    <text evidence="2">The sequence shown here is derived from an EMBL/GenBank/DDBJ whole genome shotgun (WGS) entry which is preliminary data.</text>
</comment>
<dbReference type="PANTHER" id="PTHR19303">
    <property type="entry name" value="TRANSPOSON"/>
    <property type="match status" value="1"/>
</dbReference>
<dbReference type="InterPro" id="IPR050863">
    <property type="entry name" value="CenT-Element_Derived"/>
</dbReference>
<dbReference type="EMBL" id="QUSZ01009555">
    <property type="protein sequence ID" value="RHX98973.1"/>
    <property type="molecule type" value="Genomic_DNA"/>
</dbReference>
<sequence length="337" mass="38638">MLSIPRRTIRTWVNQKRDILAYNGNKKRMKVDPGGRPEEFPDPEGLVDYINQMRAQERALTTSHIINWIKRHQAAWLRSYIARKKPGTGYQGLLRLLQRFCHRHGFTRQRPGKQKHKQSVLIEVRDDFAAEFHRQYHGFGPDCVYNVDETGFYYDMPPKYIWSARGGDANISTGEKHSMRMTAVLTVRSNGDKLPILFIIRGTPGGRIETSELPTYPSGHFYAPSVMLLDNFESHVSDASYRIVEEELSSFLCAIPPNATSICQPLDVGVMAPFKRYLRDEWLNEEMIDGEDGDDFDTPTAAEKRKAMVKRAIAAWDRVTATEIRNSFVKALPSIEE</sequence>
<reference evidence="2 3" key="1">
    <citation type="submission" date="2018-08" db="EMBL/GenBank/DDBJ databases">
        <title>Aphanomyces genome sequencing and annotation.</title>
        <authorList>
            <person name="Minardi D."/>
            <person name="Oidtmann B."/>
            <person name="Van Der Giezen M."/>
            <person name="Studholme D.J."/>
        </authorList>
    </citation>
    <scope>NUCLEOTIDE SEQUENCE [LARGE SCALE GENOMIC DNA]</scope>
    <source>
        <strain evidence="2 3">Kv</strain>
    </source>
</reference>